<dbReference type="Gene3D" id="3.30.1780.10">
    <property type="entry name" value="ornithine cyclodeaminase, domain 1"/>
    <property type="match status" value="1"/>
</dbReference>
<gene>
    <name evidence="1" type="ORF">GCM10009788_54180</name>
</gene>
<dbReference type="Proteomes" id="UP001500842">
    <property type="component" value="Unassembled WGS sequence"/>
</dbReference>
<dbReference type="EMBL" id="BAAAOR010000040">
    <property type="protein sequence ID" value="GAA1544884.1"/>
    <property type="molecule type" value="Genomic_DNA"/>
</dbReference>
<evidence type="ECO:0000313" key="2">
    <source>
        <dbReference type="Proteomes" id="UP001500842"/>
    </source>
</evidence>
<protein>
    <submittedName>
        <fullName evidence="1">Ornithine cyclodeaminase</fullName>
    </submittedName>
</protein>
<accession>A0ABN2BQW4</accession>
<dbReference type="Pfam" id="PF02423">
    <property type="entry name" value="OCD_Mu_crystall"/>
    <property type="match status" value="1"/>
</dbReference>
<dbReference type="Gene3D" id="3.40.50.720">
    <property type="entry name" value="NAD(P)-binding Rossmann-like Domain"/>
    <property type="match status" value="1"/>
</dbReference>
<dbReference type="PIRSF" id="PIRSF001439">
    <property type="entry name" value="CryM"/>
    <property type="match status" value="1"/>
</dbReference>
<sequence length="308" mass="31928">MDVAFLSAAALAERTSVDDAIEALEGFLLGGFDPDDDPARTGADVPAGQILLMPAAFGDLAGVKLVSIAPANPECDLPLVQAVYVLLDGGTLTPLATLDGTYLTTFRTSAVSALAARRLARPDSGRLALFGAGVQAWAHARSLSEVLPLRHVDVVGRRRDRVDALVARIRDELGIEAASADAGAVARADVVACCTTAREPLFDGRLLRPGTAVVAIGAYQPDARELDDATLAGASVVVESRGSALREAGDVIQAIRSGAITTDDLICLRELVLGEAGPAEDAVRVFKGTGMSWQDLAVAGLLHRRASG</sequence>
<comment type="caution">
    <text evidence="1">The sequence shown here is derived from an EMBL/GenBank/DDBJ whole genome shotgun (WGS) entry which is preliminary data.</text>
</comment>
<dbReference type="InterPro" id="IPR036291">
    <property type="entry name" value="NAD(P)-bd_dom_sf"/>
</dbReference>
<dbReference type="PANTHER" id="PTHR13812">
    <property type="entry name" value="KETIMINE REDUCTASE MU-CRYSTALLIN"/>
    <property type="match status" value="1"/>
</dbReference>
<name>A0ABN2BQW4_9ACTN</name>
<dbReference type="PANTHER" id="PTHR13812:SF19">
    <property type="entry name" value="KETIMINE REDUCTASE MU-CRYSTALLIN"/>
    <property type="match status" value="1"/>
</dbReference>
<dbReference type="InterPro" id="IPR003462">
    <property type="entry name" value="ODC_Mu_crystall"/>
</dbReference>
<dbReference type="RefSeq" id="WP_141008071.1">
    <property type="nucleotide sequence ID" value="NZ_BAAAOR010000040.1"/>
</dbReference>
<organism evidence="1 2">
    <name type="scientific">Nocardioides humi</name>
    <dbReference type="NCBI Taxonomy" id="449461"/>
    <lineage>
        <taxon>Bacteria</taxon>
        <taxon>Bacillati</taxon>
        <taxon>Actinomycetota</taxon>
        <taxon>Actinomycetes</taxon>
        <taxon>Propionibacteriales</taxon>
        <taxon>Nocardioidaceae</taxon>
        <taxon>Nocardioides</taxon>
    </lineage>
</organism>
<keyword evidence="2" id="KW-1185">Reference proteome</keyword>
<proteinExistence type="predicted"/>
<evidence type="ECO:0000313" key="1">
    <source>
        <dbReference type="EMBL" id="GAA1544884.1"/>
    </source>
</evidence>
<dbReference type="SUPFAM" id="SSF51735">
    <property type="entry name" value="NAD(P)-binding Rossmann-fold domains"/>
    <property type="match status" value="1"/>
</dbReference>
<dbReference type="InterPro" id="IPR023401">
    <property type="entry name" value="ODC_N"/>
</dbReference>
<reference evidence="1 2" key="1">
    <citation type="journal article" date="2019" name="Int. J. Syst. Evol. Microbiol.">
        <title>The Global Catalogue of Microorganisms (GCM) 10K type strain sequencing project: providing services to taxonomists for standard genome sequencing and annotation.</title>
        <authorList>
            <consortium name="The Broad Institute Genomics Platform"/>
            <consortium name="The Broad Institute Genome Sequencing Center for Infectious Disease"/>
            <person name="Wu L."/>
            <person name="Ma J."/>
        </authorList>
    </citation>
    <scope>NUCLEOTIDE SEQUENCE [LARGE SCALE GENOMIC DNA]</scope>
    <source>
        <strain evidence="1 2">JCM 14942</strain>
    </source>
</reference>